<keyword evidence="3" id="KW-1185">Reference proteome</keyword>
<name>A0A0A6RXB9_9GAMM</name>
<evidence type="ECO:0000259" key="1">
    <source>
        <dbReference type="Pfam" id="PF00149"/>
    </source>
</evidence>
<feature type="domain" description="Calcineurin-like phosphoesterase" evidence="1">
    <location>
        <begin position="5"/>
        <end position="167"/>
    </location>
</feature>
<comment type="caution">
    <text evidence="2">The sequence shown here is derived from an EMBL/GenBank/DDBJ whole genome shotgun (WGS) entry which is preliminary data.</text>
</comment>
<dbReference type="Proteomes" id="UP000030428">
    <property type="component" value="Unassembled WGS sequence"/>
</dbReference>
<dbReference type="PANTHER" id="PTHR46546:SF4">
    <property type="entry name" value="SHEWANELLA-LIKE PROTEIN PHOSPHATASE 1"/>
    <property type="match status" value="1"/>
</dbReference>
<accession>A0A0A6RXB9</accession>
<dbReference type="EMBL" id="JSZA02000015">
    <property type="protein sequence ID" value="KHD11303.1"/>
    <property type="molecule type" value="Genomic_DNA"/>
</dbReference>
<gene>
    <name evidence="2" type="ORF">PN36_05650</name>
</gene>
<dbReference type="InterPro" id="IPR029052">
    <property type="entry name" value="Metallo-depent_PP-like"/>
</dbReference>
<sequence>MKFDRTLVFGDFHGDLDIMLSSMAKKGLIRYDGEIKAVIKLISENEFEAMVIPQAQPVRMIFLGDYLDRYHFGYHIIQFLDKIRWENFGIHPIFFMGNHDLINFHFFINPFEISEIYHGCGHSKCDTLSYINNMGLHDSLESFKALHGDEIVKKQIEFYETGRIEYQNDFYTLRYEYPQDLSPLAEYRHYTGDDYSNYYNQLVSKLGLDSSLLLENEKLNSHNELSFVLSNLFEKLTSGQKNWWVISTKECRRSMLKLGNFNFFINKDKQEILPIDWRIISLVWRHHYGDFFRRTRFIHNEDNTVFVHGGLSPLAMMDPLVFGNQYDPRHDTFLPDFSLKDVVERSNRLMAQIVENALNDYSFRRMNGAEVVDQIGYWRGVARGFPTFGGPIWSDFNYLQDCLKKDERIRLLYKRFKEATGIERVICGHTPFKFEDKPEVRFLMSGEFQAIGLEYLCVDNACSIAYSVDSRLNGIEIDRDGKILDIGEILFD</sequence>
<protein>
    <recommendedName>
        <fullName evidence="1">Calcineurin-like phosphoesterase domain-containing protein</fullName>
    </recommendedName>
</protein>
<dbReference type="Gene3D" id="3.60.21.10">
    <property type="match status" value="2"/>
</dbReference>
<dbReference type="GO" id="GO:0016787">
    <property type="term" value="F:hydrolase activity"/>
    <property type="evidence" value="ECO:0007669"/>
    <property type="project" value="InterPro"/>
</dbReference>
<dbReference type="Pfam" id="PF00149">
    <property type="entry name" value="Metallophos"/>
    <property type="match status" value="1"/>
</dbReference>
<organism evidence="2 3">
    <name type="scientific">Candidatus Thiomargarita nelsonii</name>
    <dbReference type="NCBI Taxonomy" id="1003181"/>
    <lineage>
        <taxon>Bacteria</taxon>
        <taxon>Pseudomonadati</taxon>
        <taxon>Pseudomonadota</taxon>
        <taxon>Gammaproteobacteria</taxon>
        <taxon>Thiotrichales</taxon>
        <taxon>Thiotrichaceae</taxon>
        <taxon>Thiomargarita</taxon>
    </lineage>
</organism>
<evidence type="ECO:0000313" key="2">
    <source>
        <dbReference type="EMBL" id="KHD11303.1"/>
    </source>
</evidence>
<evidence type="ECO:0000313" key="3">
    <source>
        <dbReference type="Proteomes" id="UP000030428"/>
    </source>
</evidence>
<reference evidence="2 3" key="1">
    <citation type="journal article" date="2016" name="Front. Microbiol.">
        <title>Single-Cell (Meta-)Genomics of a Dimorphic Candidatus Thiomargarita nelsonii Reveals Genomic Plasticity.</title>
        <authorList>
            <person name="Flood B.E."/>
            <person name="Fliss P."/>
            <person name="Jones D.S."/>
            <person name="Dick G.J."/>
            <person name="Jain S."/>
            <person name="Kaster A.K."/>
            <person name="Winkel M."/>
            <person name="Mussmann M."/>
            <person name="Bailey J."/>
        </authorList>
    </citation>
    <scope>NUCLEOTIDE SEQUENCE [LARGE SCALE GENOMIC DNA]</scope>
    <source>
        <strain evidence="2">Hydrate Ridge</strain>
    </source>
</reference>
<dbReference type="InterPro" id="IPR004843">
    <property type="entry name" value="Calcineurin-like_PHP"/>
</dbReference>
<dbReference type="PANTHER" id="PTHR46546">
    <property type="entry name" value="SHEWANELLA-LIKE PROTEIN PHOSPHATASE 1"/>
    <property type="match status" value="1"/>
</dbReference>
<dbReference type="AlphaFoldDB" id="A0A0A6RXB9"/>
<dbReference type="SUPFAM" id="SSF56300">
    <property type="entry name" value="Metallo-dependent phosphatases"/>
    <property type="match status" value="1"/>
</dbReference>
<proteinExistence type="predicted"/>